<feature type="region of interest" description="Disordered" evidence="1">
    <location>
        <begin position="1"/>
        <end position="86"/>
    </location>
</feature>
<feature type="region of interest" description="Disordered" evidence="1">
    <location>
        <begin position="606"/>
        <end position="628"/>
    </location>
</feature>
<dbReference type="Proteomes" id="UP000326757">
    <property type="component" value="Unassembled WGS sequence"/>
</dbReference>
<sequence>MAEAEQVDALGSISPQISPIADFRSTSLPRGDSSPRLDDNQPPQSAEILHQQVLEKDPREKPAPEHSDDEVEFVFSVPRRRKKKRRRLDIPLQGPHIDSAIPILSAEVAVTHPLRDKARDDMASLLAPATELNDMGLARGQSIHAQYPPTTSESSLQSLNAIQADLSESSPLHVSQTIPFKIPPPWYSKSMPPPPSPTSPYYCSRSTIPTLPQQDYAKKRKIEEDSSRHSAELPNYVSPYKVSSNYMHQPRPKAVPSHSEYSTSGGHMGFVDFLEDPNVPTTFGGVPPPLPPHRPIVPGWQDFSWKPVEYLPSTLLQSVDSRTRTLPDVNNDHEWHRKYYYGVGDSRIFNPQHPSTTSSHSERFSQEMVSPKSIPHEIQISAPWPAVQKEPIPKQSPVSTRLPASAHTAHPAQSPRMALTKSTTYSQPVSRITDVRSLSPLPRTQVTAADIRRKPSLYKVPAWPQSREDNPVTSTALGKHLSQACGTGSSNSRSLNPNIPPQVEAIASQRPDVASSSPQNVVPQLPNQQTSAPKHSPNLIIDIAQTSQETFPFAAVAARHNKPIQKVFDTFSAIIQLPLLKQAADGRRHGPLGSERMRQYREAKRAMEKANREREKLRTVRRGGEGTE</sequence>
<feature type="compositionally biased region" description="Basic and acidic residues" evidence="1">
    <location>
        <begin position="53"/>
        <end position="66"/>
    </location>
</feature>
<dbReference type="AlphaFoldDB" id="A0A5N6K7G7"/>
<name>A0A5N6K7G7_MONLA</name>
<dbReference type="OrthoDB" id="3515338at2759"/>
<keyword evidence="3" id="KW-1185">Reference proteome</keyword>
<comment type="caution">
    <text evidence="2">The sequence shown here is derived from an EMBL/GenBank/DDBJ whole genome shotgun (WGS) entry which is preliminary data.</text>
</comment>
<evidence type="ECO:0000256" key="1">
    <source>
        <dbReference type="SAM" id="MobiDB-lite"/>
    </source>
</evidence>
<accession>A0A5N6K7G7</accession>
<protein>
    <submittedName>
        <fullName evidence="2">Uncharacterized protein</fullName>
    </submittedName>
</protein>
<proteinExistence type="predicted"/>
<gene>
    <name evidence="2" type="ORF">EYC80_000844</name>
</gene>
<feature type="compositionally biased region" description="Polar residues" evidence="1">
    <location>
        <begin position="420"/>
        <end position="430"/>
    </location>
</feature>
<dbReference type="EMBL" id="VIGI01000006">
    <property type="protein sequence ID" value="KAB8298666.1"/>
    <property type="molecule type" value="Genomic_DNA"/>
</dbReference>
<reference evidence="2 3" key="1">
    <citation type="submission" date="2019-06" db="EMBL/GenBank/DDBJ databases">
        <title>Genome Sequence of the Brown Rot Fungal Pathogen Monilinia laxa.</title>
        <authorList>
            <person name="De Miccolis Angelini R.M."/>
            <person name="Landi L."/>
            <person name="Abate D."/>
            <person name="Pollastro S."/>
            <person name="Romanazzi G."/>
            <person name="Faretra F."/>
        </authorList>
    </citation>
    <scope>NUCLEOTIDE SEQUENCE [LARGE SCALE GENOMIC DNA]</scope>
    <source>
        <strain evidence="2 3">Mlax316</strain>
    </source>
</reference>
<organism evidence="2 3">
    <name type="scientific">Monilinia laxa</name>
    <name type="common">Brown rot fungus</name>
    <name type="synonym">Sclerotinia laxa</name>
    <dbReference type="NCBI Taxonomy" id="61186"/>
    <lineage>
        <taxon>Eukaryota</taxon>
        <taxon>Fungi</taxon>
        <taxon>Dikarya</taxon>
        <taxon>Ascomycota</taxon>
        <taxon>Pezizomycotina</taxon>
        <taxon>Leotiomycetes</taxon>
        <taxon>Helotiales</taxon>
        <taxon>Sclerotiniaceae</taxon>
        <taxon>Monilinia</taxon>
    </lineage>
</organism>
<feature type="region of interest" description="Disordered" evidence="1">
    <location>
        <begin position="508"/>
        <end position="535"/>
    </location>
</feature>
<evidence type="ECO:0000313" key="2">
    <source>
        <dbReference type="EMBL" id="KAB8298666.1"/>
    </source>
</evidence>
<feature type="compositionally biased region" description="Low complexity" evidence="1">
    <location>
        <begin position="518"/>
        <end position="529"/>
    </location>
</feature>
<feature type="region of interest" description="Disordered" evidence="1">
    <location>
        <begin position="389"/>
        <end position="430"/>
    </location>
</feature>
<evidence type="ECO:0000313" key="3">
    <source>
        <dbReference type="Proteomes" id="UP000326757"/>
    </source>
</evidence>